<sequence length="1338" mass="144957">MTALLGVPKPPPEGNGSVGGSSPGEQMQSSPIPLRIPFLNKGYTQVLITGWICFCCPGFFNALQGLGGAGNANPSANDPANIALYACFAVFGYFGGFFFNLLGPRLLMGAGGLTYAFYAAAAYISGHIANTGWLFILAGAILGFGAGWLWTAQGALILAYAPQDRKGHYIAVFWVIFNLGGFVGGVLQLAINFGTETDTASPASYFVFIAVMIMGSVAAFLLLRDPSKVVLENGSRAVIVPLKGVKEEFTGAASVILDKNMLMLFILFFGSTYFYTYVFNGVNGVLFTVRTRGLNSALYWSAQMVGAWTCGLLLDNPRRTLRARGVMGFWFVFISFNIVYALGCYLQYGYQGGYDRYTNIVADADRIDLTHTTYWYPCIVLILYGFGDSIVQTFSYWIMGAISANNATLAAKYMGFYKGIQSFGAAIAWMVDLPQLRFTPEHMVTPLGIAKPPPEGNEARGSSTGDQMQSSPIPLRIPFLNKGYTQVLITGWICFCCPGFFNALQGLGGAGNANPSANDPANIALYACFAVFGYFGGFFFNLLGPRLLMGAGGLTYAFYAAAAYISGHIANTGWLFILAGAILGFGAGWLWTAQGALILAYAPQDRKGHYIAVFWVIFNLGGFVGGVLQLAINFGTETDTASPASYFVFIAVMIMGSVAAFLLLRDPSKVVLENGSRAVIVPLKGVKEEFTGAASVILDKNMLMLFILFFGSNYFYTYVFNGVNGVLFTVRTRGLNSALYWLAQMVGAWTCGLLLDNPRRTLRARGVMGFWFVFISFNIVYALGCYLQYGYQGGYDRYTNIVADADRIDLTHTTYWYPCIVLILYGFGDSIVQTFSYWIMGAISANNATLAAKYMGFYKGIQSFGAAIAWMVDLPRLRISLSSGAAIPSIGGSMNEECPGTLNPIIAAARADFKELNGLVTQWQFNRHHQQSHYGHQQEQVRSRRVSGRQSRPVATVAAVKSSRAAFETPADIETADEHRARISSKATRRPISDKTSVLKAAVSPVYGRPLDRIHHPRGIAAVVNGNSPSDDTRRAHEINAAPHGSLEEEQPHHKLPPPAVVGRKLSASHARTVNGDHHQVPQPVKMFSYHETQNVPHRRTMEDAHIFHPSAAPPLGPRTALVAVLDGHGGSRTALDIVLDQFPTIIGDEMRGRPPGVSGSRRKSIKAAMIGAFARMDQELRPCAWQNGLTATVLLIKGQKDKKSNKDCCTIICANVGDSRAILVAPSGRLTRLTQDHRPTTNAAETDRVVNNGGVVLFGRVGGQLAVSRALGDWCLKNDGVISEPSVSVKREVVQGSIVVAASDGVWDVLGDEEVATFVSMHINEEDVAEKLVSKGS</sequence>
<feature type="transmembrane region" description="Helical" evidence="6">
    <location>
        <begin position="261"/>
        <end position="278"/>
    </location>
</feature>
<protein>
    <submittedName>
        <fullName evidence="8">DUF895 domain membrane protein</fullName>
    </submittedName>
</protein>
<dbReference type="InterPro" id="IPR036259">
    <property type="entry name" value="MFS_trans_sf"/>
</dbReference>
<dbReference type="PROSITE" id="PS51746">
    <property type="entry name" value="PPM_2"/>
    <property type="match status" value="1"/>
</dbReference>
<evidence type="ECO:0000256" key="1">
    <source>
        <dbReference type="ARBA" id="ARBA00004141"/>
    </source>
</evidence>
<feature type="transmembrane region" description="Helical" evidence="6">
    <location>
        <begin position="851"/>
        <end position="872"/>
    </location>
</feature>
<dbReference type="SMART" id="SM00332">
    <property type="entry name" value="PP2Cc"/>
    <property type="match status" value="1"/>
</dbReference>
<evidence type="ECO:0000259" key="7">
    <source>
        <dbReference type="PROSITE" id="PS51746"/>
    </source>
</evidence>
<feature type="transmembrane region" description="Helical" evidence="6">
    <location>
        <begin position="523"/>
        <end position="540"/>
    </location>
</feature>
<evidence type="ECO:0000256" key="4">
    <source>
        <dbReference type="ARBA" id="ARBA00023136"/>
    </source>
</evidence>
<feature type="transmembrane region" description="Helical" evidence="6">
    <location>
        <begin position="106"/>
        <end position="126"/>
    </location>
</feature>
<feature type="transmembrane region" description="Helical" evidence="6">
    <location>
        <begin position="767"/>
        <end position="789"/>
    </location>
</feature>
<evidence type="ECO:0000256" key="6">
    <source>
        <dbReference type="SAM" id="Phobius"/>
    </source>
</evidence>
<name>A0A7J6PDX9_PEROL</name>
<dbReference type="Gene3D" id="3.60.40.10">
    <property type="entry name" value="PPM-type phosphatase domain"/>
    <property type="match status" value="1"/>
</dbReference>
<proteinExistence type="predicted"/>
<gene>
    <name evidence="8" type="primary">MFSD11_2</name>
    <name evidence="8" type="ORF">FOZ60_008489</name>
</gene>
<comment type="subcellular location">
    <subcellularLocation>
        <location evidence="1">Membrane</location>
        <topology evidence="1">Multi-pass membrane protein</topology>
    </subcellularLocation>
</comment>
<feature type="region of interest" description="Disordered" evidence="5">
    <location>
        <begin position="449"/>
        <end position="470"/>
    </location>
</feature>
<evidence type="ECO:0000256" key="2">
    <source>
        <dbReference type="ARBA" id="ARBA00022692"/>
    </source>
</evidence>
<dbReference type="InterPro" id="IPR011701">
    <property type="entry name" value="MFS"/>
</dbReference>
<keyword evidence="4 6" id="KW-0472">Membrane</keyword>
<feature type="region of interest" description="Disordered" evidence="5">
    <location>
        <begin position="929"/>
        <end position="953"/>
    </location>
</feature>
<feature type="transmembrane region" description="Helical" evidence="6">
    <location>
        <begin position="612"/>
        <end position="632"/>
    </location>
</feature>
<feature type="transmembrane region" description="Helical" evidence="6">
    <location>
        <begin position="573"/>
        <end position="600"/>
    </location>
</feature>
<feature type="transmembrane region" description="Helical" evidence="6">
    <location>
        <begin position="82"/>
        <end position="99"/>
    </location>
</feature>
<dbReference type="CDD" id="cd00143">
    <property type="entry name" value="PP2Cc"/>
    <property type="match status" value="1"/>
</dbReference>
<feature type="transmembrane region" description="Helical" evidence="6">
    <location>
        <begin position="42"/>
        <end position="62"/>
    </location>
</feature>
<organism evidence="8 9">
    <name type="scientific">Perkinsus olseni</name>
    <name type="common">Perkinsus atlanticus</name>
    <dbReference type="NCBI Taxonomy" id="32597"/>
    <lineage>
        <taxon>Eukaryota</taxon>
        <taxon>Sar</taxon>
        <taxon>Alveolata</taxon>
        <taxon>Perkinsozoa</taxon>
        <taxon>Perkinsea</taxon>
        <taxon>Perkinsida</taxon>
        <taxon>Perkinsidae</taxon>
        <taxon>Perkinsus</taxon>
    </lineage>
</organism>
<dbReference type="SUPFAM" id="SSF81606">
    <property type="entry name" value="PP2C-like"/>
    <property type="match status" value="1"/>
</dbReference>
<feature type="transmembrane region" description="Helical" evidence="6">
    <location>
        <begin position="326"/>
        <end position="348"/>
    </location>
</feature>
<dbReference type="PANTHER" id="PTHR23294:SF59">
    <property type="entry name" value="UNC93-LIKE PROTEIN C922.05C"/>
    <property type="match status" value="1"/>
</dbReference>
<dbReference type="OrthoDB" id="440934at2759"/>
<dbReference type="SUPFAM" id="SSF103473">
    <property type="entry name" value="MFS general substrate transporter"/>
    <property type="match status" value="2"/>
</dbReference>
<feature type="transmembrane region" description="Helical" evidence="6">
    <location>
        <begin position="132"/>
        <end position="159"/>
    </location>
</feature>
<dbReference type="Proteomes" id="UP000541610">
    <property type="component" value="Unassembled WGS sequence"/>
</dbReference>
<feature type="transmembrane region" description="Helical" evidence="6">
    <location>
        <begin position="702"/>
        <end position="718"/>
    </location>
</feature>
<evidence type="ECO:0000256" key="3">
    <source>
        <dbReference type="ARBA" id="ARBA00022989"/>
    </source>
</evidence>
<dbReference type="GO" id="GO:0022857">
    <property type="term" value="F:transmembrane transporter activity"/>
    <property type="evidence" value="ECO:0007669"/>
    <property type="project" value="InterPro"/>
</dbReference>
<feature type="transmembrane region" description="Helical" evidence="6">
    <location>
        <begin position="171"/>
        <end position="191"/>
    </location>
</feature>
<evidence type="ECO:0000313" key="8">
    <source>
        <dbReference type="EMBL" id="KAF4694335.1"/>
    </source>
</evidence>
<dbReference type="Gene3D" id="1.20.1250.20">
    <property type="entry name" value="MFS general substrate transporter like domains"/>
    <property type="match status" value="2"/>
</dbReference>
<dbReference type="Pfam" id="PF00481">
    <property type="entry name" value="PP2C"/>
    <property type="match status" value="1"/>
</dbReference>
<feature type="transmembrane region" description="Helical" evidence="6">
    <location>
        <begin position="374"/>
        <end position="398"/>
    </location>
</feature>
<feature type="domain" description="PPM-type phosphatase" evidence="7">
    <location>
        <begin position="1089"/>
        <end position="1338"/>
    </location>
</feature>
<feature type="transmembrane region" description="Helical" evidence="6">
    <location>
        <begin position="815"/>
        <end position="839"/>
    </location>
</feature>
<feature type="transmembrane region" description="Helical" evidence="6">
    <location>
        <begin position="203"/>
        <end position="223"/>
    </location>
</feature>
<keyword evidence="3 6" id="KW-1133">Transmembrane helix</keyword>
<comment type="caution">
    <text evidence="8">The sequence shown here is derived from an EMBL/GenBank/DDBJ whole genome shotgun (WGS) entry which is preliminary data.</text>
</comment>
<feature type="region of interest" description="Disordered" evidence="5">
    <location>
        <begin position="1"/>
        <end position="28"/>
    </location>
</feature>
<feature type="transmembrane region" description="Helical" evidence="6">
    <location>
        <begin position="483"/>
        <end position="503"/>
    </location>
</feature>
<dbReference type="Pfam" id="PF07690">
    <property type="entry name" value="MFS_1"/>
    <property type="match status" value="2"/>
</dbReference>
<dbReference type="PANTHER" id="PTHR23294">
    <property type="entry name" value="ET TRANSLATION PRODUCT-RELATED"/>
    <property type="match status" value="1"/>
</dbReference>
<feature type="transmembrane region" description="Helical" evidence="6">
    <location>
        <begin position="738"/>
        <end position="755"/>
    </location>
</feature>
<dbReference type="InterPro" id="IPR051617">
    <property type="entry name" value="UNC-93-like_regulator"/>
</dbReference>
<dbReference type="EMBL" id="JABANP010000034">
    <property type="protein sequence ID" value="KAF4694335.1"/>
    <property type="molecule type" value="Genomic_DNA"/>
</dbReference>
<dbReference type="InterPro" id="IPR036457">
    <property type="entry name" value="PPM-type-like_dom_sf"/>
</dbReference>
<evidence type="ECO:0000256" key="5">
    <source>
        <dbReference type="SAM" id="MobiDB-lite"/>
    </source>
</evidence>
<keyword evidence="2 6" id="KW-0812">Transmembrane</keyword>
<dbReference type="GO" id="GO:0016020">
    <property type="term" value="C:membrane"/>
    <property type="evidence" value="ECO:0007669"/>
    <property type="project" value="UniProtKB-SubCell"/>
</dbReference>
<accession>A0A7J6PDX9</accession>
<feature type="compositionally biased region" description="Polar residues" evidence="5">
    <location>
        <begin position="460"/>
        <end position="470"/>
    </location>
</feature>
<feature type="transmembrane region" description="Helical" evidence="6">
    <location>
        <begin position="298"/>
        <end position="314"/>
    </location>
</feature>
<feature type="transmembrane region" description="Helical" evidence="6">
    <location>
        <begin position="547"/>
        <end position="567"/>
    </location>
</feature>
<dbReference type="InterPro" id="IPR001932">
    <property type="entry name" value="PPM-type_phosphatase-like_dom"/>
</dbReference>
<feature type="transmembrane region" description="Helical" evidence="6">
    <location>
        <begin position="644"/>
        <end position="664"/>
    </location>
</feature>
<evidence type="ECO:0000313" key="9">
    <source>
        <dbReference type="Proteomes" id="UP000541610"/>
    </source>
</evidence>
<reference evidence="8 9" key="1">
    <citation type="submission" date="2020-04" db="EMBL/GenBank/DDBJ databases">
        <title>Perkinsus olseni comparative genomics.</title>
        <authorList>
            <person name="Bogema D.R."/>
        </authorList>
    </citation>
    <scope>NUCLEOTIDE SEQUENCE [LARGE SCALE GENOMIC DNA]</scope>
    <source>
        <strain evidence="8">00978-12</strain>
    </source>
</reference>